<name>A0ABR1CCF5_NECAM</name>
<accession>A0ABR1CCF5</accession>
<dbReference type="Proteomes" id="UP001303046">
    <property type="component" value="Unassembled WGS sequence"/>
</dbReference>
<keyword evidence="2" id="KW-1185">Reference proteome</keyword>
<sequence>MNIWQENDEKFDNTTKKIKLSISSLVIYTQQYSFAGTLSDKCVLPAVPRPVEQHASEEGEKAETSGK</sequence>
<dbReference type="EMBL" id="JAVFWL010000002">
    <property type="protein sequence ID" value="KAK6735402.1"/>
    <property type="molecule type" value="Genomic_DNA"/>
</dbReference>
<reference evidence="1 2" key="1">
    <citation type="submission" date="2023-08" db="EMBL/GenBank/DDBJ databases">
        <title>A Necator americanus chromosomal reference genome.</title>
        <authorList>
            <person name="Ilik V."/>
            <person name="Petrzelkova K.J."/>
            <person name="Pardy F."/>
            <person name="Fuh T."/>
            <person name="Niatou-Singa F.S."/>
            <person name="Gouil Q."/>
            <person name="Baker L."/>
            <person name="Ritchie M.E."/>
            <person name="Jex A.R."/>
            <person name="Gazzola D."/>
            <person name="Li H."/>
            <person name="Toshio Fujiwara R."/>
            <person name="Zhan B."/>
            <person name="Aroian R.V."/>
            <person name="Pafco B."/>
            <person name="Schwarz E.M."/>
        </authorList>
    </citation>
    <scope>NUCLEOTIDE SEQUENCE [LARGE SCALE GENOMIC DNA]</scope>
    <source>
        <strain evidence="1 2">Aroian</strain>
        <tissue evidence="1">Whole animal</tissue>
    </source>
</reference>
<evidence type="ECO:0000313" key="2">
    <source>
        <dbReference type="Proteomes" id="UP001303046"/>
    </source>
</evidence>
<proteinExistence type="predicted"/>
<organism evidence="1 2">
    <name type="scientific">Necator americanus</name>
    <name type="common">Human hookworm</name>
    <dbReference type="NCBI Taxonomy" id="51031"/>
    <lineage>
        <taxon>Eukaryota</taxon>
        <taxon>Metazoa</taxon>
        <taxon>Ecdysozoa</taxon>
        <taxon>Nematoda</taxon>
        <taxon>Chromadorea</taxon>
        <taxon>Rhabditida</taxon>
        <taxon>Rhabditina</taxon>
        <taxon>Rhabditomorpha</taxon>
        <taxon>Strongyloidea</taxon>
        <taxon>Ancylostomatidae</taxon>
        <taxon>Bunostominae</taxon>
        <taxon>Necator</taxon>
    </lineage>
</organism>
<gene>
    <name evidence="1" type="primary">Necator_chrII.g6344</name>
    <name evidence="1" type="ORF">RB195_018551</name>
</gene>
<evidence type="ECO:0000313" key="1">
    <source>
        <dbReference type="EMBL" id="KAK6735402.1"/>
    </source>
</evidence>
<protein>
    <submittedName>
        <fullName evidence="1">Uncharacterized protein</fullName>
    </submittedName>
</protein>
<comment type="caution">
    <text evidence="1">The sequence shown here is derived from an EMBL/GenBank/DDBJ whole genome shotgun (WGS) entry which is preliminary data.</text>
</comment>